<proteinExistence type="predicted"/>
<organism evidence="1 2">
    <name type="scientific">Brevibacillus aydinogluensis</name>
    <dbReference type="NCBI Taxonomy" id="927786"/>
    <lineage>
        <taxon>Bacteria</taxon>
        <taxon>Bacillati</taxon>
        <taxon>Bacillota</taxon>
        <taxon>Bacilli</taxon>
        <taxon>Bacillales</taxon>
        <taxon>Paenibacillaceae</taxon>
        <taxon>Brevibacillus</taxon>
    </lineage>
</organism>
<dbReference type="EMBL" id="OY569118">
    <property type="protein sequence ID" value="CAJ1001227.1"/>
    <property type="molecule type" value="Genomic_DNA"/>
</dbReference>
<dbReference type="Proteomes" id="UP001189619">
    <property type="component" value="Chromosome"/>
</dbReference>
<dbReference type="KEGG" id="bayd:BSPP4475_02700"/>
<protein>
    <submittedName>
        <fullName evidence="1">Uncharacterized protein</fullName>
    </submittedName>
</protein>
<dbReference type="RefSeq" id="WP_304415058.1">
    <property type="nucleotide sequence ID" value="NZ_OY569118.1"/>
</dbReference>
<name>A0AA48M5V8_9BACL</name>
<dbReference type="AlphaFoldDB" id="A0AA48M5V8"/>
<accession>A0AA48M5V8</accession>
<evidence type="ECO:0000313" key="1">
    <source>
        <dbReference type="EMBL" id="CAJ1001227.1"/>
    </source>
</evidence>
<keyword evidence="2" id="KW-1185">Reference proteome</keyword>
<sequence length="102" mass="12059">MIDRDSRPWRLKKPLARDEEPQAKYLTEMLSLFEDEGMEVAFVFTFVSPSYPSSENPEYDQDVASFSIVRTWKQRETSRSPLQQKPKQAVHEIARYYGDHIM</sequence>
<evidence type="ECO:0000313" key="2">
    <source>
        <dbReference type="Proteomes" id="UP001189619"/>
    </source>
</evidence>
<reference evidence="1" key="1">
    <citation type="submission" date="2023-07" db="EMBL/GenBank/DDBJ databases">
        <authorList>
            <person name="Ivanov I."/>
            <person name="Teneva D."/>
            <person name="Stoikov I."/>
        </authorList>
    </citation>
    <scope>NUCLEOTIDE SEQUENCE</scope>
    <source>
        <strain evidence="1">4475</strain>
    </source>
</reference>
<gene>
    <name evidence="1" type="ORF">BSPP4475_02700</name>
</gene>